<evidence type="ECO:0000256" key="1">
    <source>
        <dbReference type="SAM" id="SignalP"/>
    </source>
</evidence>
<proteinExistence type="predicted"/>
<name>A0AAF3FGL6_9BILA</name>
<accession>A0AAF3FGL6</accession>
<protein>
    <submittedName>
        <fullName evidence="3">Uncharacterized protein</fullName>
    </submittedName>
</protein>
<feature type="signal peptide" evidence="1">
    <location>
        <begin position="1"/>
        <end position="21"/>
    </location>
</feature>
<evidence type="ECO:0000313" key="3">
    <source>
        <dbReference type="WBParaSite" id="MBELARI_LOCUS5030"/>
    </source>
</evidence>
<dbReference type="AlphaFoldDB" id="A0AAF3FGL6"/>
<sequence length="96" mass="9785">MSLLRLAFICLVLIAVINCQGAWFPVTSCSKTCGGGGVATYKRTNAAGTGFERTTFNCNPQPCGFGNNAACGTNKAGTKLTLQTDAAAGVVYCGPA</sequence>
<evidence type="ECO:0000313" key="2">
    <source>
        <dbReference type="Proteomes" id="UP000887575"/>
    </source>
</evidence>
<dbReference type="Proteomes" id="UP000887575">
    <property type="component" value="Unassembled WGS sequence"/>
</dbReference>
<dbReference type="WBParaSite" id="MBELARI_LOCUS5030">
    <property type="protein sequence ID" value="MBELARI_LOCUS5030"/>
    <property type="gene ID" value="MBELARI_LOCUS5030"/>
</dbReference>
<organism evidence="2 3">
    <name type="scientific">Mesorhabditis belari</name>
    <dbReference type="NCBI Taxonomy" id="2138241"/>
    <lineage>
        <taxon>Eukaryota</taxon>
        <taxon>Metazoa</taxon>
        <taxon>Ecdysozoa</taxon>
        <taxon>Nematoda</taxon>
        <taxon>Chromadorea</taxon>
        <taxon>Rhabditida</taxon>
        <taxon>Rhabditina</taxon>
        <taxon>Rhabditomorpha</taxon>
        <taxon>Rhabditoidea</taxon>
        <taxon>Rhabditidae</taxon>
        <taxon>Mesorhabditinae</taxon>
        <taxon>Mesorhabditis</taxon>
    </lineage>
</organism>
<feature type="chain" id="PRO_5041955152" evidence="1">
    <location>
        <begin position="22"/>
        <end position="96"/>
    </location>
</feature>
<reference evidence="3" key="1">
    <citation type="submission" date="2024-02" db="UniProtKB">
        <authorList>
            <consortium name="WormBaseParasite"/>
        </authorList>
    </citation>
    <scope>IDENTIFICATION</scope>
</reference>
<keyword evidence="1" id="KW-0732">Signal</keyword>
<keyword evidence="2" id="KW-1185">Reference proteome</keyword>